<dbReference type="EMBL" id="JBHRTK010000012">
    <property type="protein sequence ID" value="MFC3207324.1"/>
    <property type="molecule type" value="Genomic_DNA"/>
</dbReference>
<name>A0ABV7KAH3_9HYPH</name>
<accession>A0ABV7KAH3</accession>
<sequence>MEHIAALLLIVGCNNGLDQCRELPAPVAVFETVSECAAQRPKAIASLAHVEPRLFSRCLVVDPALEDDYDQITWNVRADGTFEAAISVTGAVVASNGYPSRQRHAD</sequence>
<dbReference type="RefSeq" id="WP_378221400.1">
    <property type="nucleotide sequence ID" value="NZ_JBHRTK010000012.1"/>
</dbReference>
<protein>
    <recommendedName>
        <fullName evidence="3">Lipoprotein</fullName>
    </recommendedName>
</protein>
<keyword evidence="2" id="KW-1185">Reference proteome</keyword>
<gene>
    <name evidence="1" type="ORF">ACFOHJ_13940</name>
</gene>
<proteinExistence type="predicted"/>
<evidence type="ECO:0008006" key="3">
    <source>
        <dbReference type="Google" id="ProtNLM"/>
    </source>
</evidence>
<organism evidence="1 2">
    <name type="scientific">Aquamicrobium soli</name>
    <dbReference type="NCBI Taxonomy" id="1811518"/>
    <lineage>
        <taxon>Bacteria</taxon>
        <taxon>Pseudomonadati</taxon>
        <taxon>Pseudomonadota</taxon>
        <taxon>Alphaproteobacteria</taxon>
        <taxon>Hyphomicrobiales</taxon>
        <taxon>Phyllobacteriaceae</taxon>
        <taxon>Aquamicrobium</taxon>
    </lineage>
</organism>
<comment type="caution">
    <text evidence="1">The sequence shown here is derived from an EMBL/GenBank/DDBJ whole genome shotgun (WGS) entry which is preliminary data.</text>
</comment>
<dbReference type="Proteomes" id="UP001595583">
    <property type="component" value="Unassembled WGS sequence"/>
</dbReference>
<evidence type="ECO:0000313" key="1">
    <source>
        <dbReference type="EMBL" id="MFC3207324.1"/>
    </source>
</evidence>
<evidence type="ECO:0000313" key="2">
    <source>
        <dbReference type="Proteomes" id="UP001595583"/>
    </source>
</evidence>
<reference evidence="2" key="1">
    <citation type="journal article" date="2019" name="Int. J. Syst. Evol. Microbiol.">
        <title>The Global Catalogue of Microorganisms (GCM) 10K type strain sequencing project: providing services to taxonomists for standard genome sequencing and annotation.</title>
        <authorList>
            <consortium name="The Broad Institute Genomics Platform"/>
            <consortium name="The Broad Institute Genome Sequencing Center for Infectious Disease"/>
            <person name="Wu L."/>
            <person name="Ma J."/>
        </authorList>
    </citation>
    <scope>NUCLEOTIDE SEQUENCE [LARGE SCALE GENOMIC DNA]</scope>
    <source>
        <strain evidence="2">KCTC 52165</strain>
    </source>
</reference>